<dbReference type="InterPro" id="IPR027434">
    <property type="entry name" value="Homing_endonucl"/>
</dbReference>
<protein>
    <recommendedName>
        <fullName evidence="1">Homing endonuclease LAGLIDADG domain-containing protein</fullName>
    </recommendedName>
</protein>
<reference evidence="2 3" key="1">
    <citation type="journal article" date="2016" name="Nat. Commun.">
        <title>Thousands of microbial genomes shed light on interconnected biogeochemical processes in an aquifer system.</title>
        <authorList>
            <person name="Anantharaman K."/>
            <person name="Brown C.T."/>
            <person name="Hug L.A."/>
            <person name="Sharon I."/>
            <person name="Castelle C.J."/>
            <person name="Probst A.J."/>
            <person name="Thomas B.C."/>
            <person name="Singh A."/>
            <person name="Wilkins M.J."/>
            <person name="Karaoz U."/>
            <person name="Brodie E.L."/>
            <person name="Williams K.H."/>
            <person name="Hubbard S.S."/>
            <person name="Banfield J.F."/>
        </authorList>
    </citation>
    <scope>NUCLEOTIDE SEQUENCE [LARGE SCALE GENOMIC DNA]</scope>
</reference>
<proteinExistence type="predicted"/>
<dbReference type="Proteomes" id="UP000178723">
    <property type="component" value="Unassembled WGS sequence"/>
</dbReference>
<dbReference type="Pfam" id="PF03161">
    <property type="entry name" value="LAGLIDADG_2"/>
    <property type="match status" value="1"/>
</dbReference>
<gene>
    <name evidence="2" type="ORF">A3I40_01095</name>
</gene>
<comment type="caution">
    <text evidence="2">The sequence shown here is derived from an EMBL/GenBank/DDBJ whole genome shotgun (WGS) entry which is preliminary data.</text>
</comment>
<evidence type="ECO:0000259" key="1">
    <source>
        <dbReference type="Pfam" id="PF03161"/>
    </source>
</evidence>
<dbReference type="EMBL" id="MGEP01000046">
    <property type="protein sequence ID" value="OGL86648.1"/>
    <property type="molecule type" value="Genomic_DNA"/>
</dbReference>
<dbReference type="Gene3D" id="3.10.28.10">
    <property type="entry name" value="Homing endonucleases"/>
    <property type="match status" value="2"/>
</dbReference>
<dbReference type="AlphaFoldDB" id="A0A1F7V978"/>
<accession>A0A1F7V978</accession>
<evidence type="ECO:0000313" key="3">
    <source>
        <dbReference type="Proteomes" id="UP000178723"/>
    </source>
</evidence>
<organism evidence="2 3">
    <name type="scientific">Candidatus Uhrbacteria bacterium RIFCSPLOWO2_02_FULL_48_12</name>
    <dbReference type="NCBI Taxonomy" id="1802407"/>
    <lineage>
        <taxon>Bacteria</taxon>
        <taxon>Candidatus Uhriibacteriota</taxon>
    </lineage>
</organism>
<dbReference type="GO" id="GO:0004519">
    <property type="term" value="F:endonuclease activity"/>
    <property type="evidence" value="ECO:0007669"/>
    <property type="project" value="InterPro"/>
</dbReference>
<feature type="domain" description="Homing endonuclease LAGLIDADG" evidence="1">
    <location>
        <begin position="18"/>
        <end position="164"/>
    </location>
</feature>
<sequence length="196" mass="22894">MVLRARKRVFLSVSPRQRDILIGGVLGDAYIAPLGKIRIEHSVKQREYVYWKHAELKSLCYAGVPREITHRYRGKSYQAIFLQLRQFFRPWRAIFYEGKQKIFPKNLLLSPLSLAVWYMDDGCWTGKKIVISTESFRGESIKTLQDTLLRQFNLDTVVGKNGKLVIRKKSHMIFCRIISPYIIPSMKYKLPNPVTT</sequence>
<dbReference type="SUPFAM" id="SSF55608">
    <property type="entry name" value="Homing endonucleases"/>
    <property type="match status" value="1"/>
</dbReference>
<dbReference type="InterPro" id="IPR004860">
    <property type="entry name" value="LAGLIDADG_dom"/>
</dbReference>
<name>A0A1F7V978_9BACT</name>
<evidence type="ECO:0000313" key="2">
    <source>
        <dbReference type="EMBL" id="OGL86648.1"/>
    </source>
</evidence>